<evidence type="ECO:0000313" key="2">
    <source>
        <dbReference type="EMBL" id="KAH9819338.1"/>
    </source>
</evidence>
<dbReference type="EMBL" id="RIBY02002334">
    <property type="protein sequence ID" value="KAH9819338.1"/>
    <property type="molecule type" value="Genomic_DNA"/>
</dbReference>
<feature type="compositionally biased region" description="Polar residues" evidence="1">
    <location>
        <begin position="1"/>
        <end position="17"/>
    </location>
</feature>
<sequence>MTTPSQSSFVTARSEISQEGDDDEQEQDHGVNGEVPLMRGALNEPLNAYTGENIVRAVPRGLLHQFSDPAAQTLSGSTYGSIDVKSRIRELVTSSGKSEAARIANVKTRFSGCTPKGFVPGAEQVPERSSSIAPSKSRNGGPSFAFSPSFTKTDSGSIRKSQEPAVTEYYSSAEPRHGRCSFRANYWRRLKRALSRRLSIKAEDTELAQQRLNEQRVTEIQWNSFDALGQSVAEQQRQYAGPEQTVSEVLNSPRTSLHDLDDIGLSPRRHKRLSKDVRSILSDGTRRLRHVEGQVERQVTLPGITHPLLPKAREAVQRKPLDDFDQVAADLIDERVRKRESQGIDLCDEERQEAEERLQRHKSSKRHEEAELGAIAQASRSRTRFDID</sequence>
<dbReference type="AlphaFoldDB" id="A0A9W7SK98"/>
<feature type="region of interest" description="Disordered" evidence="1">
    <location>
        <begin position="122"/>
        <end position="161"/>
    </location>
</feature>
<name>A0A9W7SK98_9PEZI</name>
<reference evidence="2 3" key="2">
    <citation type="journal article" date="2021" name="Curr. Genet.">
        <title>Genetic response to nitrogen starvation in the aggressive Eucalyptus foliar pathogen Teratosphaeria destructans.</title>
        <authorList>
            <person name="Havenga M."/>
            <person name="Wingfield B.D."/>
            <person name="Wingfield M.J."/>
            <person name="Dreyer L.L."/>
            <person name="Roets F."/>
            <person name="Aylward J."/>
        </authorList>
    </citation>
    <scope>NUCLEOTIDE SEQUENCE [LARGE SCALE GENOMIC DNA]</scope>
    <source>
        <strain evidence="2">CMW44962</strain>
    </source>
</reference>
<proteinExistence type="predicted"/>
<evidence type="ECO:0000313" key="3">
    <source>
        <dbReference type="Proteomes" id="UP001138500"/>
    </source>
</evidence>
<feature type="region of interest" description="Disordered" evidence="1">
    <location>
        <begin position="1"/>
        <end position="36"/>
    </location>
</feature>
<feature type="region of interest" description="Disordered" evidence="1">
    <location>
        <begin position="347"/>
        <end position="388"/>
    </location>
</feature>
<reference evidence="2 3" key="1">
    <citation type="journal article" date="2018" name="IMA Fungus">
        <title>IMA Genome-F 10: Nine draft genome sequences of Claviceps purpurea s.lat., including C. arundinis, C. humidiphila, and C. cf. spartinae, pseudomolecules for the pitch canker pathogen Fusarium circinatum, draft genome of Davidsoniella eucalypti, Grosmannia galeiformis, Quambalaria eucalypti, and Teratosphaeria destructans.</title>
        <authorList>
            <person name="Wingfield B.D."/>
            <person name="Liu M."/>
            <person name="Nguyen H.D."/>
            <person name="Lane F.A."/>
            <person name="Morgan S.W."/>
            <person name="De Vos L."/>
            <person name="Wilken P.M."/>
            <person name="Duong T.A."/>
            <person name="Aylward J."/>
            <person name="Coetzee M.P."/>
            <person name="Dadej K."/>
            <person name="De Beer Z.W."/>
            <person name="Findlay W."/>
            <person name="Havenga M."/>
            <person name="Kolarik M."/>
            <person name="Menzies J.G."/>
            <person name="Naidoo K."/>
            <person name="Pochopski O."/>
            <person name="Shoukouhi P."/>
            <person name="Santana Q.C."/>
            <person name="Seifert K.A."/>
            <person name="Soal N."/>
            <person name="Steenkamp E.T."/>
            <person name="Tatham C.T."/>
            <person name="van der Nest M.A."/>
            <person name="Wingfield M.J."/>
        </authorList>
    </citation>
    <scope>NUCLEOTIDE SEQUENCE [LARGE SCALE GENOMIC DNA]</scope>
    <source>
        <strain evidence="2">CMW44962</strain>
    </source>
</reference>
<evidence type="ECO:0000256" key="1">
    <source>
        <dbReference type="SAM" id="MobiDB-lite"/>
    </source>
</evidence>
<keyword evidence="3" id="KW-1185">Reference proteome</keyword>
<protein>
    <submittedName>
        <fullName evidence="2">Uncharacterized protein</fullName>
    </submittedName>
</protein>
<feature type="compositionally biased region" description="Polar residues" evidence="1">
    <location>
        <begin position="127"/>
        <end position="159"/>
    </location>
</feature>
<gene>
    <name evidence="2" type="ORF">Tdes44962_MAKER05284</name>
</gene>
<comment type="caution">
    <text evidence="2">The sequence shown here is derived from an EMBL/GenBank/DDBJ whole genome shotgun (WGS) entry which is preliminary data.</text>
</comment>
<accession>A0A9W7SK98</accession>
<dbReference type="Proteomes" id="UP001138500">
    <property type="component" value="Unassembled WGS sequence"/>
</dbReference>
<organism evidence="2 3">
    <name type="scientific">Teratosphaeria destructans</name>
    <dbReference type="NCBI Taxonomy" id="418781"/>
    <lineage>
        <taxon>Eukaryota</taxon>
        <taxon>Fungi</taxon>
        <taxon>Dikarya</taxon>
        <taxon>Ascomycota</taxon>
        <taxon>Pezizomycotina</taxon>
        <taxon>Dothideomycetes</taxon>
        <taxon>Dothideomycetidae</taxon>
        <taxon>Mycosphaerellales</taxon>
        <taxon>Teratosphaeriaceae</taxon>
        <taxon>Teratosphaeria</taxon>
    </lineage>
</organism>